<dbReference type="OrthoDB" id="2539059at2759"/>
<evidence type="ECO:0000313" key="2">
    <source>
        <dbReference type="EMBL" id="SCV66920.1"/>
    </source>
</evidence>
<evidence type="ECO:0000256" key="1">
    <source>
        <dbReference type="SAM" id="SignalP"/>
    </source>
</evidence>
<sequence length="257" mass="27283">MFFARSGLVAATLLILQSTLSIAAPLSPNAVHELEKRITCQATEVAINNACVSCASLYKNASTCTRSVPLTCSYGVVNSVRKCAAVDCTSTPGTYLSTDGKQCLACNDPNALTCNSTTTFTCQTNYTLLSNNTCVYGAPYAAYGGFGLASPYLAKQQPFKPFEPVDNSSGYCPLFQPKARVIYYTGYGSGTRMCTGQNGPLDQNLITTTDASAFVMLKGYCTDFANSPYVTANNAGDVCTQLFIGPDQSPYTLPSSK</sequence>
<dbReference type="EMBL" id="FMSP01000001">
    <property type="protein sequence ID" value="SCV66920.1"/>
    <property type="molecule type" value="Genomic_DNA"/>
</dbReference>
<protein>
    <submittedName>
        <fullName evidence="2">BQ2448_5566 protein</fullName>
    </submittedName>
</protein>
<keyword evidence="3" id="KW-1185">Reference proteome</keyword>
<proteinExistence type="predicted"/>
<dbReference type="InterPro" id="IPR009030">
    <property type="entry name" value="Growth_fac_rcpt_cys_sf"/>
</dbReference>
<evidence type="ECO:0000313" key="3">
    <source>
        <dbReference type="Proteomes" id="UP000198372"/>
    </source>
</evidence>
<keyword evidence="1" id="KW-0732">Signal</keyword>
<organism evidence="2 3">
    <name type="scientific">Microbotryum intermedium</name>
    <dbReference type="NCBI Taxonomy" id="269621"/>
    <lineage>
        <taxon>Eukaryota</taxon>
        <taxon>Fungi</taxon>
        <taxon>Dikarya</taxon>
        <taxon>Basidiomycota</taxon>
        <taxon>Pucciniomycotina</taxon>
        <taxon>Microbotryomycetes</taxon>
        <taxon>Microbotryales</taxon>
        <taxon>Microbotryaceae</taxon>
        <taxon>Microbotryum</taxon>
    </lineage>
</organism>
<name>A0A238EYF4_9BASI</name>
<feature type="signal peptide" evidence="1">
    <location>
        <begin position="1"/>
        <end position="23"/>
    </location>
</feature>
<feature type="chain" id="PRO_5012037074" evidence="1">
    <location>
        <begin position="24"/>
        <end position="257"/>
    </location>
</feature>
<reference evidence="3" key="1">
    <citation type="submission" date="2016-09" db="EMBL/GenBank/DDBJ databases">
        <authorList>
            <person name="Jeantristanb JTB J.-T."/>
            <person name="Ricardo R."/>
        </authorList>
    </citation>
    <scope>NUCLEOTIDE SEQUENCE [LARGE SCALE GENOMIC DNA]</scope>
</reference>
<dbReference type="SUPFAM" id="SSF57184">
    <property type="entry name" value="Growth factor receptor domain"/>
    <property type="match status" value="1"/>
</dbReference>
<accession>A0A238EYF4</accession>
<dbReference type="Proteomes" id="UP000198372">
    <property type="component" value="Unassembled WGS sequence"/>
</dbReference>
<gene>
    <name evidence="2" type="ORF">BQ2448_5566</name>
</gene>
<dbReference type="AlphaFoldDB" id="A0A238EYF4"/>